<evidence type="ECO:0000313" key="2">
    <source>
        <dbReference type="Proteomes" id="UP000035100"/>
    </source>
</evidence>
<dbReference type="InterPro" id="IPR029033">
    <property type="entry name" value="His_PPase_superfam"/>
</dbReference>
<reference evidence="1 2" key="1">
    <citation type="submission" date="2013-01" db="EMBL/GenBank/DDBJ databases">
        <authorList>
            <person name="Fiebig A."/>
            <person name="Goeker M."/>
            <person name="Klenk H.-P.P."/>
        </authorList>
    </citation>
    <scope>NUCLEOTIDE SEQUENCE [LARGE SCALE GENOMIC DNA]</scope>
    <source>
        <strain evidence="1 2">DSM 24838</strain>
    </source>
</reference>
<evidence type="ECO:0000313" key="1">
    <source>
        <dbReference type="EMBL" id="KIQ70721.1"/>
    </source>
</evidence>
<dbReference type="Pfam" id="PF00300">
    <property type="entry name" value="His_Phos_1"/>
    <property type="match status" value="1"/>
</dbReference>
<dbReference type="PANTHER" id="PTHR47623">
    <property type="entry name" value="OS09G0287300 PROTEIN"/>
    <property type="match status" value="1"/>
</dbReference>
<organism evidence="1 2">
    <name type="scientific">Wenxinia marina DSM 24838</name>
    <dbReference type="NCBI Taxonomy" id="1123501"/>
    <lineage>
        <taxon>Bacteria</taxon>
        <taxon>Pseudomonadati</taxon>
        <taxon>Pseudomonadota</taxon>
        <taxon>Alphaproteobacteria</taxon>
        <taxon>Rhodobacterales</taxon>
        <taxon>Roseobacteraceae</taxon>
        <taxon>Wenxinia</taxon>
    </lineage>
</organism>
<dbReference type="Gene3D" id="3.40.50.1240">
    <property type="entry name" value="Phosphoglycerate mutase-like"/>
    <property type="match status" value="1"/>
</dbReference>
<keyword evidence="2" id="KW-1185">Reference proteome</keyword>
<dbReference type="EC" id="3.1.3.-" evidence="1"/>
<keyword evidence="1" id="KW-0378">Hydrolase</keyword>
<dbReference type="RefSeq" id="WP_018302881.1">
    <property type="nucleotide sequence ID" value="NZ_KB902288.1"/>
</dbReference>
<proteinExistence type="predicted"/>
<name>A0A0D0PHC3_9RHOB</name>
<dbReference type="STRING" id="1123501.Wenmar_01099"/>
<gene>
    <name evidence="1" type="ORF">Wenmar_01099</name>
</gene>
<dbReference type="Proteomes" id="UP000035100">
    <property type="component" value="Unassembled WGS sequence"/>
</dbReference>
<dbReference type="EMBL" id="AONG01000005">
    <property type="protein sequence ID" value="KIQ70721.1"/>
    <property type="molecule type" value="Genomic_DNA"/>
</dbReference>
<dbReference type="SUPFAM" id="SSF53254">
    <property type="entry name" value="Phosphoglycerate mutase-like"/>
    <property type="match status" value="1"/>
</dbReference>
<dbReference type="InterPro" id="IPR013078">
    <property type="entry name" value="His_Pase_superF_clade-1"/>
</dbReference>
<accession>A0A0D0PHC3</accession>
<dbReference type="GO" id="GO:0016787">
    <property type="term" value="F:hydrolase activity"/>
    <property type="evidence" value="ECO:0007669"/>
    <property type="project" value="UniProtKB-KW"/>
</dbReference>
<dbReference type="SMART" id="SM00855">
    <property type="entry name" value="PGAM"/>
    <property type="match status" value="1"/>
</dbReference>
<dbReference type="PATRIC" id="fig|1123501.6.peg.1171"/>
<dbReference type="OrthoDB" id="9810154at2"/>
<dbReference type="CDD" id="cd07067">
    <property type="entry name" value="HP_PGM_like"/>
    <property type="match status" value="1"/>
</dbReference>
<protein>
    <submittedName>
        <fullName evidence="1">Phosphohistidine phosphatase SixA</fullName>
        <ecNumber evidence="1">3.1.3.-</ecNumber>
    </submittedName>
</protein>
<dbReference type="eggNOG" id="COG2062">
    <property type="taxonomic scope" value="Bacteria"/>
</dbReference>
<sequence length="166" mass="17978">MSLRLVLIRHAKSAWGQRGLADRDRPLDDRGRRAAPRIGGWIAGRAAPDEALVSDALRTRQTWELIAAKMPAPAKAWLLPDLYLAEADEMLRVLHGASGRVVAMVGHNDGIAQFAAALAAAPPDHRRFADYPTGATTILDFDASRWGDVGYGAGTVTDFVVPRDLE</sequence>
<dbReference type="AlphaFoldDB" id="A0A0D0PHC3"/>
<dbReference type="PANTHER" id="PTHR47623:SF1">
    <property type="entry name" value="OS09G0287300 PROTEIN"/>
    <property type="match status" value="1"/>
</dbReference>
<comment type="caution">
    <text evidence="1">The sequence shown here is derived from an EMBL/GenBank/DDBJ whole genome shotgun (WGS) entry which is preliminary data.</text>
</comment>